<gene>
    <name evidence="5" type="ORF">A3C07_04985</name>
</gene>
<dbReference type="Pfam" id="PF00005">
    <property type="entry name" value="ABC_tran"/>
    <property type="match status" value="1"/>
</dbReference>
<organism evidence="5 6">
    <name type="scientific">Candidatus Sungbacteria bacterium RIFCSPHIGHO2_02_FULL_47_11</name>
    <dbReference type="NCBI Taxonomy" id="1802270"/>
    <lineage>
        <taxon>Bacteria</taxon>
        <taxon>Candidatus Sungiibacteriota</taxon>
    </lineage>
</organism>
<dbReference type="PROSITE" id="PS50893">
    <property type="entry name" value="ABC_TRANSPORTER_2"/>
    <property type="match status" value="1"/>
</dbReference>
<keyword evidence="2" id="KW-0547">Nucleotide-binding</keyword>
<dbReference type="SMART" id="SM00382">
    <property type="entry name" value="AAA"/>
    <property type="match status" value="1"/>
</dbReference>
<dbReference type="InterPro" id="IPR050763">
    <property type="entry name" value="ABC_transporter_ATP-binding"/>
</dbReference>
<dbReference type="InterPro" id="IPR027417">
    <property type="entry name" value="P-loop_NTPase"/>
</dbReference>
<accession>A0A1G2KIF5</accession>
<reference evidence="5 6" key="1">
    <citation type="journal article" date="2016" name="Nat. Commun.">
        <title>Thousands of microbial genomes shed light on interconnected biogeochemical processes in an aquifer system.</title>
        <authorList>
            <person name="Anantharaman K."/>
            <person name="Brown C.T."/>
            <person name="Hug L.A."/>
            <person name="Sharon I."/>
            <person name="Castelle C.J."/>
            <person name="Probst A.J."/>
            <person name="Thomas B.C."/>
            <person name="Singh A."/>
            <person name="Wilkins M.J."/>
            <person name="Karaoz U."/>
            <person name="Brodie E.L."/>
            <person name="Williams K.H."/>
            <person name="Hubbard S.S."/>
            <person name="Banfield J.F."/>
        </authorList>
    </citation>
    <scope>NUCLEOTIDE SEQUENCE [LARGE SCALE GENOMIC DNA]</scope>
</reference>
<feature type="domain" description="ABC transporter" evidence="4">
    <location>
        <begin position="4"/>
        <end position="235"/>
    </location>
</feature>
<dbReference type="Proteomes" id="UP000179023">
    <property type="component" value="Unassembled WGS sequence"/>
</dbReference>
<sequence>MPAITIHNLTKIYRNGVKALKSVSLDVAAGDFFALLGANGAGKTTLINILTGLVNKTSGRVKIFGYDIDTDAAKAKKFIGVVPQEFNFNMFEKVEDIVVTQAGYFGIERNIALPETEKLLKKVGLWEKRNAPSRTLSGGMKRRLMIARALVHQPKLLILDEPTAGVDVELRHGMWEYLRELNRQGTTILLTTHYLEEVEQMCRDAAIIKNGEIVRNDKVKNLVQLLDKETFVVTVKEKSALARLQGFRPVVVDDNTLEFELNKDQTLNDLMEQFIKSGVVVTDIRPQGHRLEKLFLNILRQ</sequence>
<protein>
    <submittedName>
        <fullName evidence="5">ABC transporter</fullName>
    </submittedName>
</protein>
<comment type="caution">
    <text evidence="5">The sequence shown here is derived from an EMBL/GenBank/DDBJ whole genome shotgun (WGS) entry which is preliminary data.</text>
</comment>
<dbReference type="GO" id="GO:0005524">
    <property type="term" value="F:ATP binding"/>
    <property type="evidence" value="ECO:0007669"/>
    <property type="project" value="UniProtKB-KW"/>
</dbReference>
<dbReference type="Gene3D" id="3.40.50.300">
    <property type="entry name" value="P-loop containing nucleotide triphosphate hydrolases"/>
    <property type="match status" value="1"/>
</dbReference>
<evidence type="ECO:0000313" key="5">
    <source>
        <dbReference type="EMBL" id="OGZ98148.1"/>
    </source>
</evidence>
<dbReference type="PANTHER" id="PTHR42711:SF15">
    <property type="entry name" value="ABC-TYPE MULTIDRUG TRANSPORT SYSTEM, ATPASE COMPONENT"/>
    <property type="match status" value="1"/>
</dbReference>
<evidence type="ECO:0000256" key="2">
    <source>
        <dbReference type="ARBA" id="ARBA00022741"/>
    </source>
</evidence>
<dbReference type="PANTHER" id="PTHR42711">
    <property type="entry name" value="ABC TRANSPORTER ATP-BINDING PROTEIN"/>
    <property type="match status" value="1"/>
</dbReference>
<dbReference type="STRING" id="1802270.A3C07_04985"/>
<dbReference type="GO" id="GO:0016887">
    <property type="term" value="F:ATP hydrolysis activity"/>
    <property type="evidence" value="ECO:0007669"/>
    <property type="project" value="InterPro"/>
</dbReference>
<name>A0A1G2KIF5_9BACT</name>
<dbReference type="PROSITE" id="PS00211">
    <property type="entry name" value="ABC_TRANSPORTER_1"/>
    <property type="match status" value="1"/>
</dbReference>
<dbReference type="InterPro" id="IPR003593">
    <property type="entry name" value="AAA+_ATPase"/>
</dbReference>
<dbReference type="InterPro" id="IPR003439">
    <property type="entry name" value="ABC_transporter-like_ATP-bd"/>
</dbReference>
<evidence type="ECO:0000313" key="6">
    <source>
        <dbReference type="Proteomes" id="UP000179023"/>
    </source>
</evidence>
<dbReference type="SUPFAM" id="SSF52540">
    <property type="entry name" value="P-loop containing nucleoside triphosphate hydrolases"/>
    <property type="match status" value="1"/>
</dbReference>
<proteinExistence type="predicted"/>
<dbReference type="AlphaFoldDB" id="A0A1G2KIF5"/>
<dbReference type="EMBL" id="MHQI01000072">
    <property type="protein sequence ID" value="OGZ98148.1"/>
    <property type="molecule type" value="Genomic_DNA"/>
</dbReference>
<dbReference type="InterPro" id="IPR017871">
    <property type="entry name" value="ABC_transporter-like_CS"/>
</dbReference>
<keyword evidence="1" id="KW-0813">Transport</keyword>
<keyword evidence="3" id="KW-0067">ATP-binding</keyword>
<evidence type="ECO:0000256" key="3">
    <source>
        <dbReference type="ARBA" id="ARBA00022840"/>
    </source>
</evidence>
<evidence type="ECO:0000256" key="1">
    <source>
        <dbReference type="ARBA" id="ARBA00022448"/>
    </source>
</evidence>
<evidence type="ECO:0000259" key="4">
    <source>
        <dbReference type="PROSITE" id="PS50893"/>
    </source>
</evidence>